<name>A0A846MDF0_9BACL</name>
<dbReference type="Gene3D" id="1.10.260.40">
    <property type="entry name" value="lambda repressor-like DNA-binding domains"/>
    <property type="match status" value="1"/>
</dbReference>
<comment type="caution">
    <text evidence="2">The sequence shown here is derived from an EMBL/GenBank/DDBJ whole genome shotgun (WGS) entry which is preliminary data.</text>
</comment>
<keyword evidence="3" id="KW-1185">Reference proteome</keyword>
<sequence length="248" mass="29338">MIPLQDVNAKTSDVREEICMKLVEKLNEYPDISSAELVASYAYAMQMKFFSYLIAVTPSENSIFKQENAQYSEWTENLNIVLADKEAPLVESFAKAKYYLDQLFFDITERGVLEYTYHKEALITSRQLQEHLGVSRSTISRYVDCGMEKVPVPSQHCYPLHNVFYWSDGIWASKIQELYQYYKLRNQTKTDLIKEIKDEIKRFEEKYEGTFEDVFKDVTDPYELDEPDDYFDWRDALEELRKLDESTM</sequence>
<dbReference type="RefSeq" id="WP_166907566.1">
    <property type="nucleotide sequence ID" value="NZ_JAASRS010000001.1"/>
</dbReference>
<feature type="coiled-coil region" evidence="1">
    <location>
        <begin position="186"/>
        <end position="213"/>
    </location>
</feature>
<evidence type="ECO:0000313" key="2">
    <source>
        <dbReference type="EMBL" id="NIK13779.1"/>
    </source>
</evidence>
<dbReference type="AlphaFoldDB" id="A0A846MDF0"/>
<dbReference type="GO" id="GO:0003677">
    <property type="term" value="F:DNA binding"/>
    <property type="evidence" value="ECO:0007669"/>
    <property type="project" value="InterPro"/>
</dbReference>
<evidence type="ECO:0000313" key="3">
    <source>
        <dbReference type="Proteomes" id="UP000532769"/>
    </source>
</evidence>
<dbReference type="EMBL" id="JAASRS010000001">
    <property type="protein sequence ID" value="NIK13779.1"/>
    <property type="molecule type" value="Genomic_DNA"/>
</dbReference>
<gene>
    <name evidence="2" type="ORF">BDD39_000289</name>
</gene>
<dbReference type="Proteomes" id="UP000532769">
    <property type="component" value="Unassembled WGS sequence"/>
</dbReference>
<organism evidence="2 3">
    <name type="scientific">Saccharococcus thermophilus</name>
    <dbReference type="NCBI Taxonomy" id="29396"/>
    <lineage>
        <taxon>Bacteria</taxon>
        <taxon>Bacillati</taxon>
        <taxon>Bacillota</taxon>
        <taxon>Bacilli</taxon>
        <taxon>Bacillales</taxon>
        <taxon>Anoxybacillaceae</taxon>
        <taxon>Saccharococcus</taxon>
    </lineage>
</organism>
<evidence type="ECO:0000256" key="1">
    <source>
        <dbReference type="SAM" id="Coils"/>
    </source>
</evidence>
<dbReference type="InterPro" id="IPR001387">
    <property type="entry name" value="Cro/C1-type_HTH"/>
</dbReference>
<proteinExistence type="predicted"/>
<protein>
    <submittedName>
        <fullName evidence="2">Uncharacterized protein</fullName>
    </submittedName>
</protein>
<accession>A0A846MDF0</accession>
<reference evidence="2 3" key="1">
    <citation type="submission" date="2020-03" db="EMBL/GenBank/DDBJ databases">
        <title>Genomic Encyclopedia of Archaeal and Bacterial Type Strains, Phase II (KMG-II): from individual species to whole genera.</title>
        <authorList>
            <person name="Goeker M."/>
        </authorList>
    </citation>
    <scope>NUCLEOTIDE SEQUENCE [LARGE SCALE GENOMIC DNA]</scope>
    <source>
        <strain evidence="2 3">DSM 4749</strain>
    </source>
</reference>
<dbReference type="InterPro" id="IPR010982">
    <property type="entry name" value="Lambda_DNA-bd_dom_sf"/>
</dbReference>
<dbReference type="CDD" id="cd00093">
    <property type="entry name" value="HTH_XRE"/>
    <property type="match status" value="1"/>
</dbReference>
<keyword evidence="1" id="KW-0175">Coiled coil</keyword>